<evidence type="ECO:0000313" key="4">
    <source>
        <dbReference type="Proteomes" id="UP000244978"/>
    </source>
</evidence>
<dbReference type="InterPro" id="IPR051910">
    <property type="entry name" value="ComF/GntX_DNA_util-trans"/>
</dbReference>
<proteinExistence type="inferred from homology"/>
<dbReference type="InterPro" id="IPR000836">
    <property type="entry name" value="PRTase_dom"/>
</dbReference>
<dbReference type="Pfam" id="PF00156">
    <property type="entry name" value="Pribosyltran"/>
    <property type="match status" value="1"/>
</dbReference>
<sequence>MLARILEAVHDAVALVLPVACTGCGAPDRSVCGQCRSRLVPEPRSRVLEDGTTIVSALRYEGVVRQCIIGLKENGRTDAARYLAPALAAAAEAALLANPQGDSLVLVCAVPSRRASFGARGYSPVSLLCRLGLGIRPRAVLAQRDGRVSQKSLGREGRTYNADGAFAAVADVAGRRVMIVDDVVTTGATILDAARAIREAGGYVIAAAVVADTPLMREVG</sequence>
<accession>A0A2U1SWT0</accession>
<gene>
    <name evidence="3" type="ORF">DF220_11885</name>
</gene>
<evidence type="ECO:0000259" key="2">
    <source>
        <dbReference type="Pfam" id="PF00156"/>
    </source>
</evidence>
<evidence type="ECO:0000256" key="1">
    <source>
        <dbReference type="ARBA" id="ARBA00008007"/>
    </source>
</evidence>
<feature type="domain" description="Phosphoribosyltransferase" evidence="2">
    <location>
        <begin position="167"/>
        <end position="214"/>
    </location>
</feature>
<evidence type="ECO:0000313" key="3">
    <source>
        <dbReference type="EMBL" id="PWB96084.1"/>
    </source>
</evidence>
<name>A0A2U1SWT0_9MICO</name>
<dbReference type="RefSeq" id="WP_108998349.1">
    <property type="nucleotide sequence ID" value="NZ_QEEX01000002.1"/>
</dbReference>
<organism evidence="3 4">
    <name type="scientific">Homoserinimonas hongtaonis</name>
    <dbReference type="NCBI Taxonomy" id="2079791"/>
    <lineage>
        <taxon>Bacteria</taxon>
        <taxon>Bacillati</taxon>
        <taxon>Actinomycetota</taxon>
        <taxon>Actinomycetes</taxon>
        <taxon>Micrococcales</taxon>
        <taxon>Microbacteriaceae</taxon>
        <taxon>Homoserinimonas</taxon>
    </lineage>
</organism>
<dbReference type="PANTHER" id="PTHR47505:SF1">
    <property type="entry name" value="DNA UTILIZATION PROTEIN YHGH"/>
    <property type="match status" value="1"/>
</dbReference>
<protein>
    <recommendedName>
        <fullName evidence="2">Phosphoribosyltransferase domain-containing protein</fullName>
    </recommendedName>
</protein>
<dbReference type="Proteomes" id="UP000244978">
    <property type="component" value="Unassembled WGS sequence"/>
</dbReference>
<dbReference type="AlphaFoldDB" id="A0A2U1SWT0"/>
<dbReference type="InterPro" id="IPR029057">
    <property type="entry name" value="PRTase-like"/>
</dbReference>
<comment type="caution">
    <text evidence="3">The sequence shown here is derived from an EMBL/GenBank/DDBJ whole genome shotgun (WGS) entry which is preliminary data.</text>
</comment>
<dbReference type="PANTHER" id="PTHR47505">
    <property type="entry name" value="DNA UTILIZATION PROTEIN YHGH"/>
    <property type="match status" value="1"/>
</dbReference>
<reference evidence="4" key="1">
    <citation type="submission" date="2018-04" db="EMBL/GenBank/DDBJ databases">
        <authorList>
            <person name="Liu S."/>
            <person name="Wang Z."/>
            <person name="Li J."/>
        </authorList>
    </citation>
    <scope>NUCLEOTIDE SEQUENCE [LARGE SCALE GENOMIC DNA]</scope>
    <source>
        <strain evidence="4">S1194</strain>
    </source>
</reference>
<comment type="similarity">
    <text evidence="1">Belongs to the ComF/GntX family.</text>
</comment>
<dbReference type="SUPFAM" id="SSF53271">
    <property type="entry name" value="PRTase-like"/>
    <property type="match status" value="1"/>
</dbReference>
<keyword evidence="4" id="KW-1185">Reference proteome</keyword>
<dbReference type="EMBL" id="QEEX01000002">
    <property type="protein sequence ID" value="PWB96084.1"/>
    <property type="molecule type" value="Genomic_DNA"/>
</dbReference>
<dbReference type="Gene3D" id="3.40.50.2020">
    <property type="match status" value="1"/>
</dbReference>
<dbReference type="CDD" id="cd06223">
    <property type="entry name" value="PRTases_typeI"/>
    <property type="match status" value="1"/>
</dbReference>